<reference evidence="3" key="1">
    <citation type="submission" date="2016-01" db="EMBL/GenBank/DDBJ databases">
        <authorList>
            <person name="Peeters C."/>
        </authorList>
    </citation>
    <scope>NUCLEOTIDE SEQUENCE [LARGE SCALE GENOMIC DNA]</scope>
    <source>
        <strain evidence="3">LMG 29325</strain>
    </source>
</reference>
<proteinExistence type="predicted"/>
<protein>
    <submittedName>
        <fullName evidence="3">Transport-associated protein</fullName>
    </submittedName>
</protein>
<evidence type="ECO:0000313" key="3">
    <source>
        <dbReference type="EMBL" id="SAK45837.1"/>
    </source>
</evidence>
<sequence length="118" mass="12062">MMKAIRIGSIFAGLLVATATLNVWAQDGSSASAGAAASSAQGKVADRALRKDVVRSLTRTKGLNTTRITVRVKDGLVMLQGSVPEQSEVDLATQAASHTNGVTAVKNTLTVIGPAGSQ</sequence>
<accession>A0A157ZLJ5</accession>
<dbReference type="Pfam" id="PF04972">
    <property type="entry name" value="BON"/>
    <property type="match status" value="1"/>
</dbReference>
<feature type="signal peptide" evidence="1">
    <location>
        <begin position="1"/>
        <end position="25"/>
    </location>
</feature>
<evidence type="ECO:0000313" key="4">
    <source>
        <dbReference type="Proteomes" id="UP000054596"/>
    </source>
</evidence>
<comment type="caution">
    <text evidence="3">The sequence shown here is derived from an EMBL/GenBank/DDBJ whole genome shotgun (WGS) entry which is preliminary data.</text>
</comment>
<evidence type="ECO:0000259" key="2">
    <source>
        <dbReference type="PROSITE" id="PS50914"/>
    </source>
</evidence>
<dbReference type="EMBL" id="FCOJ02000004">
    <property type="protein sequence ID" value="SAK45837.1"/>
    <property type="molecule type" value="Genomic_DNA"/>
</dbReference>
<keyword evidence="4" id="KW-1185">Reference proteome</keyword>
<gene>
    <name evidence="3" type="ORF">AWB82_00770</name>
</gene>
<dbReference type="InterPro" id="IPR051686">
    <property type="entry name" value="Lipoprotein_DolP"/>
</dbReference>
<dbReference type="Gene3D" id="3.30.1340.30">
    <property type="match status" value="1"/>
</dbReference>
<feature type="domain" description="BON" evidence="2">
    <location>
        <begin position="45"/>
        <end position="113"/>
    </location>
</feature>
<dbReference type="PROSITE" id="PS50914">
    <property type="entry name" value="BON"/>
    <property type="match status" value="1"/>
</dbReference>
<keyword evidence="1" id="KW-0732">Signal</keyword>
<evidence type="ECO:0000256" key="1">
    <source>
        <dbReference type="SAM" id="SignalP"/>
    </source>
</evidence>
<feature type="chain" id="PRO_5007619458" evidence="1">
    <location>
        <begin position="26"/>
        <end position="118"/>
    </location>
</feature>
<dbReference type="Proteomes" id="UP000054596">
    <property type="component" value="Unassembled WGS sequence"/>
</dbReference>
<dbReference type="PANTHER" id="PTHR34606:SF15">
    <property type="entry name" value="BON DOMAIN-CONTAINING PROTEIN"/>
    <property type="match status" value="1"/>
</dbReference>
<dbReference type="PANTHER" id="PTHR34606">
    <property type="entry name" value="BON DOMAIN-CONTAINING PROTEIN"/>
    <property type="match status" value="1"/>
</dbReference>
<dbReference type="STRING" id="1777143.AWB82_00770"/>
<organism evidence="3 4">
    <name type="scientific">Caballeronia glebae</name>
    <dbReference type="NCBI Taxonomy" id="1777143"/>
    <lineage>
        <taxon>Bacteria</taxon>
        <taxon>Pseudomonadati</taxon>
        <taxon>Pseudomonadota</taxon>
        <taxon>Betaproteobacteria</taxon>
        <taxon>Burkholderiales</taxon>
        <taxon>Burkholderiaceae</taxon>
        <taxon>Caballeronia</taxon>
    </lineage>
</organism>
<dbReference type="InterPro" id="IPR007055">
    <property type="entry name" value="BON_dom"/>
</dbReference>
<dbReference type="AlphaFoldDB" id="A0A157ZLJ5"/>
<name>A0A157ZLJ5_9BURK</name>